<gene>
    <name evidence="2" type="ORF">GGQ22_12235</name>
</gene>
<dbReference type="Proteomes" id="UP000433406">
    <property type="component" value="Unassembled WGS sequence"/>
</dbReference>
<evidence type="ECO:0000256" key="1">
    <source>
        <dbReference type="SAM" id="SignalP"/>
    </source>
</evidence>
<sequence length="138" mass="14869">MKKLIIALLASVLMAAGFVGATGTAANAEQCDRYGVCIKPKPEIVKDKNVDQGERPKVNIVWGTQGDAVVKGKTRMIIKAVGGPVVSNKVKKIDKNGAVTIQGPKGLAPGRYKVTVKLIPNKNTPWKRVTRTYWITVS</sequence>
<keyword evidence="1" id="KW-0732">Signal</keyword>
<comment type="caution">
    <text evidence="2">The sequence shown here is derived from an EMBL/GenBank/DDBJ whole genome shotgun (WGS) entry which is preliminary data.</text>
</comment>
<accession>A0A6I3JCP5</accession>
<proteinExistence type="predicted"/>
<protein>
    <submittedName>
        <fullName evidence="2">Uncharacterized protein</fullName>
    </submittedName>
</protein>
<feature type="chain" id="PRO_5038820476" evidence="1">
    <location>
        <begin position="22"/>
        <end position="138"/>
    </location>
</feature>
<reference evidence="2 3" key="1">
    <citation type="submission" date="2019-10" db="EMBL/GenBank/DDBJ databases">
        <title>Nocardioides novel species isolated from the excrement of Marmot.</title>
        <authorList>
            <person name="Zhang G."/>
        </authorList>
    </citation>
    <scope>NUCLEOTIDE SEQUENCE [LARGE SCALE GENOMIC DNA]</scope>
    <source>
        <strain evidence="3">zg-579</strain>
    </source>
</reference>
<name>A0A6I3JCP5_9ACTN</name>
<dbReference type="RefSeq" id="WP_154615294.1">
    <property type="nucleotide sequence ID" value="NZ_CP053660.1"/>
</dbReference>
<dbReference type="EMBL" id="WLCI01000013">
    <property type="protein sequence ID" value="MTB95849.1"/>
    <property type="molecule type" value="Genomic_DNA"/>
</dbReference>
<evidence type="ECO:0000313" key="2">
    <source>
        <dbReference type="EMBL" id="MTB95849.1"/>
    </source>
</evidence>
<evidence type="ECO:0000313" key="3">
    <source>
        <dbReference type="Proteomes" id="UP000433406"/>
    </source>
</evidence>
<dbReference type="AlphaFoldDB" id="A0A6I3JCP5"/>
<organism evidence="2 3">
    <name type="scientific">Nocardioides marmotae</name>
    <dbReference type="NCBI Taxonomy" id="2663857"/>
    <lineage>
        <taxon>Bacteria</taxon>
        <taxon>Bacillati</taxon>
        <taxon>Actinomycetota</taxon>
        <taxon>Actinomycetes</taxon>
        <taxon>Propionibacteriales</taxon>
        <taxon>Nocardioidaceae</taxon>
        <taxon>Nocardioides</taxon>
    </lineage>
</organism>
<keyword evidence="3" id="KW-1185">Reference proteome</keyword>
<feature type="signal peptide" evidence="1">
    <location>
        <begin position="1"/>
        <end position="21"/>
    </location>
</feature>